<dbReference type="EMBL" id="AFBN01000057">
    <property type="protein sequence ID" value="EGF55631.1"/>
    <property type="molecule type" value="Genomic_DNA"/>
</dbReference>
<sequence length="98" mass="11099">MALSEDLPLYRDTLRLLNLLIPLSQGFPRFYKYSLGTRMVDVCLDMSIIAKDKGKNSFCGVNPVGQGLPKRTGLFRKKTFPQISVAHRFSVTLHSRKV</sequence>
<proteinExistence type="predicted"/>
<protein>
    <submittedName>
        <fullName evidence="1">Conserved domain protein</fullName>
    </submittedName>
</protein>
<dbReference type="STRING" id="763034.HMPREF9446_02618"/>
<gene>
    <name evidence="1" type="ORF">HMPREF9446_02618</name>
</gene>
<dbReference type="Proteomes" id="UP000003416">
    <property type="component" value="Unassembled WGS sequence"/>
</dbReference>
<evidence type="ECO:0000313" key="1">
    <source>
        <dbReference type="EMBL" id="EGF55631.1"/>
    </source>
</evidence>
<dbReference type="HOGENOM" id="CLU_2327964_0_0_10"/>
<dbReference type="RefSeq" id="WP_009125869.1">
    <property type="nucleotide sequence ID" value="NZ_GL882654.1"/>
</dbReference>
<dbReference type="AlphaFoldDB" id="F3PV44"/>
<dbReference type="GeneID" id="86051436"/>
<name>F3PV44_9BACE</name>
<keyword evidence="2" id="KW-1185">Reference proteome</keyword>
<dbReference type="eggNOG" id="ENOG5032VU6">
    <property type="taxonomic scope" value="Bacteria"/>
</dbReference>
<reference evidence="1 2" key="1">
    <citation type="submission" date="2011-02" db="EMBL/GenBank/DDBJ databases">
        <authorList>
            <person name="Weinstock G."/>
            <person name="Sodergren E."/>
            <person name="Clifton S."/>
            <person name="Fulton L."/>
            <person name="Fulton B."/>
            <person name="Courtney L."/>
            <person name="Fronick C."/>
            <person name="Harrison M."/>
            <person name="Strong C."/>
            <person name="Farmer C."/>
            <person name="Delahaunty K."/>
            <person name="Markovic C."/>
            <person name="Hall O."/>
            <person name="Minx P."/>
            <person name="Tomlinson C."/>
            <person name="Mitreva M."/>
            <person name="Hou S."/>
            <person name="Chen J."/>
            <person name="Wollam A."/>
            <person name="Pepin K.H."/>
            <person name="Johnson M."/>
            <person name="Bhonagiri V."/>
            <person name="Zhang X."/>
            <person name="Suruliraj S."/>
            <person name="Warren W."/>
            <person name="Chinwalla A."/>
            <person name="Mardis E.R."/>
            <person name="Wilson R.K."/>
        </authorList>
    </citation>
    <scope>NUCLEOTIDE SEQUENCE [LARGE SCALE GENOMIC DNA]</scope>
    <source>
        <strain evidence="1 2">YIT 12057</strain>
    </source>
</reference>
<comment type="caution">
    <text evidence="1">The sequence shown here is derived from an EMBL/GenBank/DDBJ whole genome shotgun (WGS) entry which is preliminary data.</text>
</comment>
<evidence type="ECO:0000313" key="2">
    <source>
        <dbReference type="Proteomes" id="UP000003416"/>
    </source>
</evidence>
<accession>F3PV44</accession>
<organism evidence="1 2">
    <name type="scientific">Bacteroides fluxus YIT 12057</name>
    <dbReference type="NCBI Taxonomy" id="763034"/>
    <lineage>
        <taxon>Bacteria</taxon>
        <taxon>Pseudomonadati</taxon>
        <taxon>Bacteroidota</taxon>
        <taxon>Bacteroidia</taxon>
        <taxon>Bacteroidales</taxon>
        <taxon>Bacteroidaceae</taxon>
        <taxon>Bacteroides</taxon>
    </lineage>
</organism>